<keyword evidence="6" id="KW-0238">DNA-binding</keyword>
<evidence type="ECO:0000256" key="1">
    <source>
        <dbReference type="ARBA" id="ARBA00008136"/>
    </source>
</evidence>
<comment type="similarity">
    <text evidence="1 8">Belongs to the SOS response-associated peptidase family.</text>
</comment>
<comment type="caution">
    <text evidence="9">The sequence shown here is derived from an EMBL/GenBank/DDBJ whole genome shotgun (WGS) entry which is preliminary data.</text>
</comment>
<reference evidence="9 10" key="3">
    <citation type="submission" date="2023-06" db="EMBL/GenBank/DDBJ databases">
        <authorList>
            <person name="Zeman M."/>
            <person name="Kubasova T."/>
            <person name="Jahodarova E."/>
            <person name="Nykrynova M."/>
            <person name="Rychlik I."/>
        </authorList>
    </citation>
    <scope>NUCLEOTIDE SEQUENCE [LARGE SCALE GENOMIC DNA]</scope>
    <source>
        <strain evidence="9 10">ET39</strain>
    </source>
</reference>
<evidence type="ECO:0000256" key="6">
    <source>
        <dbReference type="ARBA" id="ARBA00023125"/>
    </source>
</evidence>
<dbReference type="PANTHER" id="PTHR13604:SF0">
    <property type="entry name" value="ABASIC SITE PROCESSING PROTEIN HMCES"/>
    <property type="match status" value="1"/>
</dbReference>
<dbReference type="RefSeq" id="WP_289608417.1">
    <property type="nucleotide sequence ID" value="NZ_JAUDCG010000056.1"/>
</dbReference>
<keyword evidence="3" id="KW-0227">DNA damage</keyword>
<evidence type="ECO:0000256" key="7">
    <source>
        <dbReference type="ARBA" id="ARBA00023239"/>
    </source>
</evidence>
<evidence type="ECO:0000313" key="9">
    <source>
        <dbReference type="EMBL" id="MDM8157979.1"/>
    </source>
</evidence>
<gene>
    <name evidence="9" type="ORF">QUV96_10085</name>
</gene>
<name>A0ABT7UEC8_9FIRM</name>
<dbReference type="EMBL" id="JAUDCG010000056">
    <property type="protein sequence ID" value="MDM8157979.1"/>
    <property type="molecule type" value="Genomic_DNA"/>
</dbReference>
<dbReference type="Pfam" id="PF02586">
    <property type="entry name" value="SRAP"/>
    <property type="match status" value="1"/>
</dbReference>
<evidence type="ECO:0000256" key="8">
    <source>
        <dbReference type="RuleBase" id="RU364100"/>
    </source>
</evidence>
<keyword evidence="4 8" id="KW-0378">Hydrolase</keyword>
<dbReference type="SUPFAM" id="SSF143081">
    <property type="entry name" value="BB1717-like"/>
    <property type="match status" value="1"/>
</dbReference>
<keyword evidence="7" id="KW-0456">Lyase</keyword>
<dbReference type="InterPro" id="IPR003738">
    <property type="entry name" value="SRAP"/>
</dbReference>
<reference evidence="9 10" key="1">
    <citation type="submission" date="2023-06" db="EMBL/GenBank/DDBJ databases">
        <title>Identification and characterization of horizontal gene transfer across gut microbiota members of farm animals based on homology search.</title>
        <authorList>
            <person name="Schwarzerova J."/>
            <person name="Nykrynova M."/>
            <person name="Jureckova K."/>
            <person name="Cejkova D."/>
            <person name="Rychlik I."/>
        </authorList>
    </citation>
    <scope>NUCLEOTIDE SEQUENCE [LARGE SCALE GENOMIC DNA]</scope>
    <source>
        <strain evidence="9 10">ET39</strain>
    </source>
</reference>
<evidence type="ECO:0000256" key="5">
    <source>
        <dbReference type="ARBA" id="ARBA00023124"/>
    </source>
</evidence>
<reference evidence="10" key="2">
    <citation type="submission" date="2023-06" db="EMBL/GenBank/DDBJ databases">
        <title>Identification and characterization of horizontal gene transfer across gut microbiota members of farm animals based on homology search.</title>
        <authorList>
            <person name="Zeman M."/>
            <person name="Kubasova T."/>
            <person name="Jahodarova E."/>
            <person name="Nykrynova M."/>
            <person name="Rychlik I."/>
        </authorList>
    </citation>
    <scope>NUCLEOTIDE SEQUENCE [LARGE SCALE GENOMIC DNA]</scope>
    <source>
        <strain evidence="10">ET39</strain>
    </source>
</reference>
<evidence type="ECO:0000313" key="10">
    <source>
        <dbReference type="Proteomes" id="UP001529340"/>
    </source>
</evidence>
<keyword evidence="2 8" id="KW-0645">Protease</keyword>
<organism evidence="9 10">
    <name type="scientific">Amedibacillus dolichus</name>
    <dbReference type="NCBI Taxonomy" id="31971"/>
    <lineage>
        <taxon>Bacteria</taxon>
        <taxon>Bacillati</taxon>
        <taxon>Bacillota</taxon>
        <taxon>Erysipelotrichia</taxon>
        <taxon>Erysipelotrichales</taxon>
        <taxon>Erysipelotrichaceae</taxon>
        <taxon>Amedibacillus</taxon>
    </lineage>
</organism>
<dbReference type="Gene3D" id="3.90.1680.10">
    <property type="entry name" value="SOS response associated peptidase-like"/>
    <property type="match status" value="1"/>
</dbReference>
<keyword evidence="10" id="KW-1185">Reference proteome</keyword>
<evidence type="ECO:0000256" key="3">
    <source>
        <dbReference type="ARBA" id="ARBA00022763"/>
    </source>
</evidence>
<proteinExistence type="inferred from homology"/>
<keyword evidence="5" id="KW-0190">Covalent protein-DNA linkage</keyword>
<sequence length="183" mass="20925">MCGRYQLLYEPLTTDPPLSSALRSAISARASGEVFPSDPILVFYPKDGRLQAFCGRWGFRMKERRVINARLETLQERPLFRPYAHHRCVLPCNCYYEWKNGDSGKQRMRIAHPQTDRLYLAAIYNEQMEVCVLTMAAQGHLASIHDRMPIVLDESGMRAYLRGEQGVRTLNARLVARPADPAI</sequence>
<accession>A0ABT7UEC8</accession>
<protein>
    <recommendedName>
        <fullName evidence="8">Abasic site processing protein</fullName>
        <ecNumber evidence="8">3.4.-.-</ecNumber>
    </recommendedName>
</protein>
<dbReference type="InterPro" id="IPR036590">
    <property type="entry name" value="SRAP-like"/>
</dbReference>
<evidence type="ECO:0000256" key="2">
    <source>
        <dbReference type="ARBA" id="ARBA00022670"/>
    </source>
</evidence>
<dbReference type="Proteomes" id="UP001529340">
    <property type="component" value="Unassembled WGS sequence"/>
</dbReference>
<dbReference type="PANTHER" id="PTHR13604">
    <property type="entry name" value="DC12-RELATED"/>
    <property type="match status" value="1"/>
</dbReference>
<dbReference type="EC" id="3.4.-.-" evidence="8"/>
<evidence type="ECO:0000256" key="4">
    <source>
        <dbReference type="ARBA" id="ARBA00022801"/>
    </source>
</evidence>